<dbReference type="Proteomes" id="UP001062846">
    <property type="component" value="Chromosome 8"/>
</dbReference>
<evidence type="ECO:0000313" key="1">
    <source>
        <dbReference type="EMBL" id="KAI8543585.1"/>
    </source>
</evidence>
<evidence type="ECO:0000313" key="2">
    <source>
        <dbReference type="Proteomes" id="UP001062846"/>
    </source>
</evidence>
<gene>
    <name evidence="1" type="ORF">RHMOL_Rhmol08G0230000</name>
</gene>
<reference evidence="1" key="1">
    <citation type="submission" date="2022-02" db="EMBL/GenBank/DDBJ databases">
        <title>Plant Genome Project.</title>
        <authorList>
            <person name="Zhang R.-G."/>
        </authorList>
    </citation>
    <scope>NUCLEOTIDE SEQUENCE</scope>
    <source>
        <strain evidence="1">AT1</strain>
    </source>
</reference>
<organism evidence="1 2">
    <name type="scientific">Rhododendron molle</name>
    <name type="common">Chinese azalea</name>
    <name type="synonym">Azalea mollis</name>
    <dbReference type="NCBI Taxonomy" id="49168"/>
    <lineage>
        <taxon>Eukaryota</taxon>
        <taxon>Viridiplantae</taxon>
        <taxon>Streptophyta</taxon>
        <taxon>Embryophyta</taxon>
        <taxon>Tracheophyta</taxon>
        <taxon>Spermatophyta</taxon>
        <taxon>Magnoliopsida</taxon>
        <taxon>eudicotyledons</taxon>
        <taxon>Gunneridae</taxon>
        <taxon>Pentapetalae</taxon>
        <taxon>asterids</taxon>
        <taxon>Ericales</taxon>
        <taxon>Ericaceae</taxon>
        <taxon>Ericoideae</taxon>
        <taxon>Rhodoreae</taxon>
        <taxon>Rhododendron</taxon>
    </lineage>
</organism>
<proteinExistence type="predicted"/>
<name>A0ACC0MRP4_RHOML</name>
<sequence length="407" mass="45343">MKFQYCSILIDFAMEREDKHNYWVVFVGRKPGIYTSWETAELQVNGYPGNLKKRYNTFDEAEGALLQFHEERYRLNQDIQSAPTKRRSSDSASTSAIALEDEHQTNDKSDISVFCSKVFALERLPPLAQAFGFSKEQVDSSRDFPLASSWANLLEIRLKNNHNKAIDWSGILRGIKEDQVEWQPYLTLNNHIPEFLRGQSIVGKSRTIVLCFEKTAYHRLDLCPRQFGLAKEFESTLGEALVDTSGQISRSGPKGKDWSTHRSCKVFNEEWNNRHSRLIEFQGASSEANVPSPSNPQPLSGLAAEQTPMDDFQGASSEANSPSSTNPQPLSGLAAEEPPMDPHLYSNSGPGTNEKAAASSSYITPLQPFMGNYNLFSTSLRLPLLISASGDDDGFCIDMSHLSSPSA</sequence>
<comment type="caution">
    <text evidence="1">The sequence shown here is derived from an EMBL/GenBank/DDBJ whole genome shotgun (WGS) entry which is preliminary data.</text>
</comment>
<dbReference type="EMBL" id="CM046395">
    <property type="protein sequence ID" value="KAI8543585.1"/>
    <property type="molecule type" value="Genomic_DNA"/>
</dbReference>
<accession>A0ACC0MRP4</accession>
<protein>
    <submittedName>
        <fullName evidence="1">Uncharacterized protein</fullName>
    </submittedName>
</protein>
<keyword evidence="2" id="KW-1185">Reference proteome</keyword>